<evidence type="ECO:0000313" key="1">
    <source>
        <dbReference type="EMBL" id="MFH4976937.1"/>
    </source>
</evidence>
<keyword evidence="2" id="KW-1185">Reference proteome</keyword>
<protein>
    <submittedName>
        <fullName evidence="1">Uncharacterized protein</fullName>
    </submittedName>
</protein>
<gene>
    <name evidence="1" type="ORF">AB6A40_003646</name>
</gene>
<dbReference type="EMBL" id="JBGFUD010001936">
    <property type="protein sequence ID" value="MFH4976937.1"/>
    <property type="molecule type" value="Genomic_DNA"/>
</dbReference>
<evidence type="ECO:0000313" key="2">
    <source>
        <dbReference type="Proteomes" id="UP001608902"/>
    </source>
</evidence>
<dbReference type="Proteomes" id="UP001608902">
    <property type="component" value="Unassembled WGS sequence"/>
</dbReference>
<proteinExistence type="predicted"/>
<name>A0ABD6EJS2_9BILA</name>
<organism evidence="1 2">
    <name type="scientific">Gnathostoma spinigerum</name>
    <dbReference type="NCBI Taxonomy" id="75299"/>
    <lineage>
        <taxon>Eukaryota</taxon>
        <taxon>Metazoa</taxon>
        <taxon>Ecdysozoa</taxon>
        <taxon>Nematoda</taxon>
        <taxon>Chromadorea</taxon>
        <taxon>Rhabditida</taxon>
        <taxon>Spirurina</taxon>
        <taxon>Gnathostomatomorpha</taxon>
        <taxon>Gnathostomatoidea</taxon>
        <taxon>Gnathostomatidae</taxon>
        <taxon>Gnathostoma</taxon>
    </lineage>
</organism>
<sequence length="88" mass="9795">MPDGWAPTECRILSEDDVAKHQRAAKRETPLTVSSRRGRRVASDGELHGVSIFAIVRFFFIKIPCGCNSCILLDGSRSLRYLLYGPSV</sequence>
<dbReference type="AlphaFoldDB" id="A0ABD6EJS2"/>
<reference evidence="1 2" key="1">
    <citation type="submission" date="2024-08" db="EMBL/GenBank/DDBJ databases">
        <title>Gnathostoma spinigerum genome.</title>
        <authorList>
            <person name="Gonzalez-Bertolin B."/>
            <person name="Monzon S."/>
            <person name="Zaballos A."/>
            <person name="Jimenez P."/>
            <person name="Dekumyoy P."/>
            <person name="Varona S."/>
            <person name="Cuesta I."/>
            <person name="Sumanam S."/>
            <person name="Adisakwattana P."/>
            <person name="Gasser R.B."/>
            <person name="Hernandez-Gonzalez A."/>
            <person name="Young N.D."/>
            <person name="Perteguer M.J."/>
        </authorList>
    </citation>
    <scope>NUCLEOTIDE SEQUENCE [LARGE SCALE GENOMIC DNA]</scope>
    <source>
        <strain evidence="1">AL3</strain>
        <tissue evidence="1">Liver</tissue>
    </source>
</reference>
<accession>A0ABD6EJS2</accession>
<comment type="caution">
    <text evidence="1">The sequence shown here is derived from an EMBL/GenBank/DDBJ whole genome shotgun (WGS) entry which is preliminary data.</text>
</comment>